<dbReference type="Proteomes" id="UP000184267">
    <property type="component" value="Unassembled WGS sequence"/>
</dbReference>
<name>A0A1M2VH35_TRAPU</name>
<evidence type="ECO:0000313" key="3">
    <source>
        <dbReference type="Proteomes" id="UP000184267"/>
    </source>
</evidence>
<feature type="region of interest" description="Disordered" evidence="1">
    <location>
        <begin position="323"/>
        <end position="363"/>
    </location>
</feature>
<dbReference type="AlphaFoldDB" id="A0A1M2VH35"/>
<reference evidence="2 3" key="1">
    <citation type="submission" date="2016-10" db="EMBL/GenBank/DDBJ databases">
        <title>Genome sequence of the basidiomycete white-rot fungus Trametes pubescens.</title>
        <authorList>
            <person name="Makela M.R."/>
            <person name="Granchi Z."/>
            <person name="Peng M."/>
            <person name="De Vries R.P."/>
            <person name="Grigoriev I."/>
            <person name="Riley R."/>
            <person name="Hilden K."/>
        </authorList>
    </citation>
    <scope>NUCLEOTIDE SEQUENCE [LARGE SCALE GENOMIC DNA]</scope>
    <source>
        <strain evidence="2 3">FBCC735</strain>
    </source>
</reference>
<evidence type="ECO:0000256" key="1">
    <source>
        <dbReference type="SAM" id="MobiDB-lite"/>
    </source>
</evidence>
<dbReference type="OrthoDB" id="2756650at2759"/>
<comment type="caution">
    <text evidence="2">The sequence shown here is derived from an EMBL/GenBank/DDBJ whole genome shotgun (WGS) entry which is preliminary data.</text>
</comment>
<accession>A0A1M2VH35</accession>
<keyword evidence="3" id="KW-1185">Reference proteome</keyword>
<proteinExistence type="predicted"/>
<organism evidence="2 3">
    <name type="scientific">Trametes pubescens</name>
    <name type="common">White-rot fungus</name>
    <dbReference type="NCBI Taxonomy" id="154538"/>
    <lineage>
        <taxon>Eukaryota</taxon>
        <taxon>Fungi</taxon>
        <taxon>Dikarya</taxon>
        <taxon>Basidiomycota</taxon>
        <taxon>Agaricomycotina</taxon>
        <taxon>Agaricomycetes</taxon>
        <taxon>Polyporales</taxon>
        <taxon>Polyporaceae</taxon>
        <taxon>Trametes</taxon>
    </lineage>
</organism>
<evidence type="ECO:0000313" key="2">
    <source>
        <dbReference type="EMBL" id="OJT06856.1"/>
    </source>
</evidence>
<dbReference type="EMBL" id="MNAD01001250">
    <property type="protein sequence ID" value="OJT06856.1"/>
    <property type="molecule type" value="Genomic_DNA"/>
</dbReference>
<sequence length="699" mass="77991">MSYVPRLPVERRVIEMFADGLWGLHEYSRWPQRFVTSMPHIACIPNAPCPPADPDILFMTLSASRDWTEDKSAGFEGIGYLKDTVLDPLREAAAQALRGFASGRPSDNALLEHGKLLVMILRQAVERMEKMPSTPGVAVAVGAHVQRVSLELAGLRIYQRRVVHRLESSADYSMEVLPVLGAFTGDPTTAQTLTRVGIPTWLIQPITHSLRVWEVVESRRPTFMSNEKAATPAYQNLDVVAGVVNLTGNWLSNMAISISQAVCGTRLSRLSPGSHPAVLPEPAIPDTLPPAKRQRVRDMHGTSRHIVMPVQPAPVHAILKKKKKKIKLGTPRHTGEISQAASSLEAEPSGVDETVPPSPTPLSSRALLPSRSYYSSPFYTLTRTWMDALKGVSPVAQPPASSVYFYPPPFLLDTISTRGSVPDGAPHPEAARVDAKVDRYLHNLVRIRSFCRMRLFSPTLSSHPMTIAEWRMALWGEYSEAASTLPPVSTSSARRAKRRNEERNGVGRLFTRVGLISTYRDDMTPLLETVAVTLADAATDIGIRGLLLWESHEINFRCELMALDTALVQREDWSEIHRWEREADVSGAWGDPSSALSVIPSSLSDVPEFRWVLPPDARWRDCRTYLARFIAIVMRWPGTPQALQDARKTDPNTWTDDEYTNLQRLLVDFYVRTFVSMFHRLPIPPIPYFTHVISTQSAN</sequence>
<protein>
    <submittedName>
        <fullName evidence="2">Uncharacterized protein</fullName>
    </submittedName>
</protein>
<gene>
    <name evidence="2" type="ORF">TRAPUB_2295</name>
</gene>